<feature type="region of interest" description="Disordered" evidence="1">
    <location>
        <begin position="526"/>
        <end position="616"/>
    </location>
</feature>
<proteinExistence type="predicted"/>
<sequence length="875" mass="96639">MTSLSRKRALQDLTNQRKKNNSSNFPSLFDIAIQTCISHLEIYGSFDGLAFHPFGQPLFEEFVKRARQWRLTTEQRQAGIILFSESYGEDFLGPEYTGIRCSLQDDIPHLGAFAECLVYLDLSGGCIAGNTPGLEDKDMAFLSGLSRLKVLNLAGLKIGDTGLSHLVRSVTFGSSGPALLEYLNLAGTDVSHRGIAKLWSSQQKQQHRSQRQLVFQHLLGIDLSGTAVLPSLAETLFQEQPIAPEEGGWTKLGRNVELFPSQTLQEQQSATHGCHPNSYFEQENGMNSMQKWVDRLNRTYKLTFGQKPDLGGEDGLGLSECLALSKLSQVHFLPLSEPLAPHQVEYNRRGEEMRRSFAEERENRSRSRKRTKYSRGQDDDGDTRTSKPAGRGGFPNKQHNIAATATSFANSDKNVIIGGNGLDHMFNLNMYQKVVSYVRLTFGSRTRSVASNGKSSSHHEGLAFVRVRSAVERQLALLSMEDVDMEEPQSVSQQQKGQGIVGKGWSTGKGPHGVEVSTIARLKTRYHRPQPMSSDETYYRNSAPQDVSADHSVKQQVFKYEPQDDLQDDVKNERDQERDINKQEDHRHDLHQSPKVPPINPFAKTATSPATTRTSSWVFSTSTSPVKQETIPYQLLQGPPVSNLPTRRRAGQDIGNNYQFQPFIKPATEQASSAIFITQRSPRNERLQQEQGGCPASKPLMMIKTRADQKPVTTPHTTTFPKKSGSGGGGGAGGASGSSMMQRWVKQEQQPQVKSSPALIPVKNSPKPSAGAGGQEKKSNSSSSAVTQPSVIREFQFMKTKRDTVNLDRWIRTGGSGGAKGTADGGGLSSKSVSGEKSNPFKAVLTKKPSNEPTKTIRFDPRDEHFANHNDHDSD</sequence>
<dbReference type="InterPro" id="IPR032675">
    <property type="entry name" value="LRR_dom_sf"/>
</dbReference>
<evidence type="ECO:0000313" key="3">
    <source>
        <dbReference type="Proteomes" id="UP001194696"/>
    </source>
</evidence>
<evidence type="ECO:0008006" key="4">
    <source>
        <dbReference type="Google" id="ProtNLM"/>
    </source>
</evidence>
<feature type="compositionally biased region" description="Gly residues" evidence="1">
    <location>
        <begin position="499"/>
        <end position="511"/>
    </location>
</feature>
<feature type="region of interest" description="Disordered" evidence="1">
    <location>
        <begin position="707"/>
        <end position="875"/>
    </location>
</feature>
<gene>
    <name evidence="2" type="ORF">BGZ96_003388</name>
</gene>
<dbReference type="EMBL" id="JAAAIM010000172">
    <property type="protein sequence ID" value="KAG0293059.1"/>
    <property type="molecule type" value="Genomic_DNA"/>
</dbReference>
<feature type="compositionally biased region" description="Basic and acidic residues" evidence="1">
    <location>
        <begin position="345"/>
        <end position="365"/>
    </location>
</feature>
<accession>A0ABQ7K8I5</accession>
<feature type="region of interest" description="Disordered" evidence="1">
    <location>
        <begin position="344"/>
        <end position="398"/>
    </location>
</feature>
<feature type="region of interest" description="Disordered" evidence="1">
    <location>
        <begin position="486"/>
        <end position="513"/>
    </location>
</feature>
<protein>
    <recommendedName>
        <fullName evidence="4">RNI-like protein</fullName>
    </recommendedName>
</protein>
<feature type="compositionally biased region" description="Polar residues" evidence="1">
    <location>
        <begin position="531"/>
        <end position="545"/>
    </location>
</feature>
<keyword evidence="3" id="KW-1185">Reference proteome</keyword>
<dbReference type="Proteomes" id="UP001194696">
    <property type="component" value="Unassembled WGS sequence"/>
</dbReference>
<feature type="compositionally biased region" description="Gly residues" evidence="1">
    <location>
        <begin position="725"/>
        <end position="736"/>
    </location>
</feature>
<comment type="caution">
    <text evidence="2">The sequence shown here is derived from an EMBL/GenBank/DDBJ whole genome shotgun (WGS) entry which is preliminary data.</text>
</comment>
<feature type="compositionally biased region" description="Basic and acidic residues" evidence="1">
    <location>
        <begin position="800"/>
        <end position="811"/>
    </location>
</feature>
<feature type="compositionally biased region" description="Polar residues" evidence="1">
    <location>
        <begin position="780"/>
        <end position="790"/>
    </location>
</feature>
<feature type="compositionally biased region" description="Basic and acidic residues" evidence="1">
    <location>
        <begin position="375"/>
        <end position="385"/>
    </location>
</feature>
<feature type="compositionally biased region" description="Low complexity" evidence="1">
    <location>
        <begin position="603"/>
        <end position="616"/>
    </location>
</feature>
<feature type="compositionally biased region" description="Low complexity" evidence="1">
    <location>
        <begin position="489"/>
        <end position="498"/>
    </location>
</feature>
<feature type="compositionally biased region" description="Gly residues" evidence="1">
    <location>
        <begin position="814"/>
        <end position="828"/>
    </location>
</feature>
<feature type="compositionally biased region" description="Basic and acidic residues" evidence="1">
    <location>
        <begin position="568"/>
        <end position="592"/>
    </location>
</feature>
<feature type="compositionally biased region" description="Polar residues" evidence="1">
    <location>
        <begin position="711"/>
        <end position="721"/>
    </location>
</feature>
<feature type="compositionally biased region" description="Basic and acidic residues" evidence="1">
    <location>
        <begin position="855"/>
        <end position="875"/>
    </location>
</feature>
<dbReference type="Gene3D" id="3.80.10.10">
    <property type="entry name" value="Ribonuclease Inhibitor"/>
    <property type="match status" value="1"/>
</dbReference>
<reference evidence="2 3" key="1">
    <citation type="journal article" date="2020" name="Fungal Divers.">
        <title>Resolving the Mortierellaceae phylogeny through synthesis of multi-gene phylogenetics and phylogenomics.</title>
        <authorList>
            <person name="Vandepol N."/>
            <person name="Liber J."/>
            <person name="Desiro A."/>
            <person name="Na H."/>
            <person name="Kennedy M."/>
            <person name="Barry K."/>
            <person name="Grigoriev I.V."/>
            <person name="Miller A.N."/>
            <person name="O'Donnell K."/>
            <person name="Stajich J.E."/>
            <person name="Bonito G."/>
        </authorList>
    </citation>
    <scope>NUCLEOTIDE SEQUENCE [LARGE SCALE GENOMIC DNA]</scope>
    <source>
        <strain evidence="2 3">AD045</strain>
    </source>
</reference>
<name>A0ABQ7K8I5_9FUNG</name>
<evidence type="ECO:0000256" key="1">
    <source>
        <dbReference type="SAM" id="MobiDB-lite"/>
    </source>
</evidence>
<evidence type="ECO:0000313" key="2">
    <source>
        <dbReference type="EMBL" id="KAG0293059.1"/>
    </source>
</evidence>
<dbReference type="SUPFAM" id="SSF52047">
    <property type="entry name" value="RNI-like"/>
    <property type="match status" value="1"/>
</dbReference>
<organism evidence="2 3">
    <name type="scientific">Linnemannia gamsii</name>
    <dbReference type="NCBI Taxonomy" id="64522"/>
    <lineage>
        <taxon>Eukaryota</taxon>
        <taxon>Fungi</taxon>
        <taxon>Fungi incertae sedis</taxon>
        <taxon>Mucoromycota</taxon>
        <taxon>Mortierellomycotina</taxon>
        <taxon>Mortierellomycetes</taxon>
        <taxon>Mortierellales</taxon>
        <taxon>Mortierellaceae</taxon>
        <taxon>Linnemannia</taxon>
    </lineage>
</organism>